<dbReference type="HAMAP" id="MF_00122">
    <property type="entry name" value="GatC"/>
    <property type="match status" value="1"/>
</dbReference>
<dbReference type="Gene3D" id="1.10.20.60">
    <property type="entry name" value="Glu-tRNAGln amidotransferase C subunit, N-terminal domain"/>
    <property type="match status" value="1"/>
</dbReference>
<dbReference type="OrthoDB" id="5295223at2"/>
<protein>
    <recommendedName>
        <fullName evidence="1">Aspartyl/glutamyl-tRNA(Asn/Gln) amidotransferase subunit C</fullName>
        <shortName evidence="1">Asp/Glu-ADT subunit C</shortName>
        <ecNumber evidence="1">6.3.5.-</ecNumber>
    </recommendedName>
</protein>
<evidence type="ECO:0000256" key="1">
    <source>
        <dbReference type="HAMAP-Rule" id="MF_00122"/>
    </source>
</evidence>
<name>A0A7Y9Z8K3_9MICO</name>
<evidence type="ECO:0000313" key="2">
    <source>
        <dbReference type="EMBL" id="NYI40822.1"/>
    </source>
</evidence>
<dbReference type="SUPFAM" id="SSF141000">
    <property type="entry name" value="Glu-tRNAGln amidotransferase C subunit"/>
    <property type="match status" value="1"/>
</dbReference>
<keyword evidence="1 2" id="KW-0436">Ligase</keyword>
<dbReference type="NCBIfam" id="TIGR00135">
    <property type="entry name" value="gatC"/>
    <property type="match status" value="1"/>
</dbReference>
<dbReference type="AlphaFoldDB" id="A0A7Y9Z8K3"/>
<comment type="caution">
    <text evidence="2">The sequence shown here is derived from an EMBL/GenBank/DDBJ whole genome shotgun (WGS) entry which is preliminary data.</text>
</comment>
<sequence>MSTLSRADVARLAALARIDMTDEDLDRLSGQLAAIVDAVALVAEVAAADVPATSHPIPMSNVHRPDVVRPSLTQAEVLSGAPDAEDGRFRVPRILGEEA</sequence>
<comment type="catalytic activity">
    <reaction evidence="1">
        <text>L-glutamyl-tRNA(Gln) + L-glutamine + ATP + H2O = L-glutaminyl-tRNA(Gln) + L-glutamate + ADP + phosphate + H(+)</text>
        <dbReference type="Rhea" id="RHEA:17521"/>
        <dbReference type="Rhea" id="RHEA-COMP:9681"/>
        <dbReference type="Rhea" id="RHEA-COMP:9684"/>
        <dbReference type="ChEBI" id="CHEBI:15377"/>
        <dbReference type="ChEBI" id="CHEBI:15378"/>
        <dbReference type="ChEBI" id="CHEBI:29985"/>
        <dbReference type="ChEBI" id="CHEBI:30616"/>
        <dbReference type="ChEBI" id="CHEBI:43474"/>
        <dbReference type="ChEBI" id="CHEBI:58359"/>
        <dbReference type="ChEBI" id="CHEBI:78520"/>
        <dbReference type="ChEBI" id="CHEBI:78521"/>
        <dbReference type="ChEBI" id="CHEBI:456216"/>
    </reaction>
</comment>
<dbReference type="GO" id="GO:0050567">
    <property type="term" value="F:glutaminyl-tRNA synthase (glutamine-hydrolyzing) activity"/>
    <property type="evidence" value="ECO:0007669"/>
    <property type="project" value="UniProtKB-UniRule"/>
</dbReference>
<dbReference type="InterPro" id="IPR036113">
    <property type="entry name" value="Asp/Glu-ADT_sf_sub_c"/>
</dbReference>
<dbReference type="GO" id="GO:0005524">
    <property type="term" value="F:ATP binding"/>
    <property type="evidence" value="ECO:0007669"/>
    <property type="project" value="UniProtKB-KW"/>
</dbReference>
<dbReference type="GO" id="GO:0016740">
    <property type="term" value="F:transferase activity"/>
    <property type="evidence" value="ECO:0007669"/>
    <property type="project" value="UniProtKB-KW"/>
</dbReference>
<dbReference type="EMBL" id="JACBZO010000001">
    <property type="protein sequence ID" value="NYI40822.1"/>
    <property type="molecule type" value="Genomic_DNA"/>
</dbReference>
<dbReference type="RefSeq" id="WP_062076079.1">
    <property type="nucleotide sequence ID" value="NZ_BBRC01000016.1"/>
</dbReference>
<comment type="subunit">
    <text evidence="1">Heterotrimer of A, B and C subunits.</text>
</comment>
<keyword evidence="2" id="KW-0808">Transferase</keyword>
<keyword evidence="1" id="KW-0547">Nucleotide-binding</keyword>
<accession>A0A7Y9Z8K3</accession>
<dbReference type="Pfam" id="PF02686">
    <property type="entry name" value="GatC"/>
    <property type="match status" value="1"/>
</dbReference>
<keyword evidence="3" id="KW-1185">Reference proteome</keyword>
<dbReference type="Proteomes" id="UP000547973">
    <property type="component" value="Unassembled WGS sequence"/>
</dbReference>
<proteinExistence type="inferred from homology"/>
<dbReference type="InterPro" id="IPR003837">
    <property type="entry name" value="GatC"/>
</dbReference>
<comment type="catalytic activity">
    <reaction evidence="1">
        <text>L-aspartyl-tRNA(Asn) + L-glutamine + ATP + H2O = L-asparaginyl-tRNA(Asn) + L-glutamate + ADP + phosphate + 2 H(+)</text>
        <dbReference type="Rhea" id="RHEA:14513"/>
        <dbReference type="Rhea" id="RHEA-COMP:9674"/>
        <dbReference type="Rhea" id="RHEA-COMP:9677"/>
        <dbReference type="ChEBI" id="CHEBI:15377"/>
        <dbReference type="ChEBI" id="CHEBI:15378"/>
        <dbReference type="ChEBI" id="CHEBI:29985"/>
        <dbReference type="ChEBI" id="CHEBI:30616"/>
        <dbReference type="ChEBI" id="CHEBI:43474"/>
        <dbReference type="ChEBI" id="CHEBI:58359"/>
        <dbReference type="ChEBI" id="CHEBI:78515"/>
        <dbReference type="ChEBI" id="CHEBI:78516"/>
        <dbReference type="ChEBI" id="CHEBI:456216"/>
    </reaction>
</comment>
<comment type="function">
    <text evidence="1">Allows the formation of correctly charged Asn-tRNA(Asn) or Gln-tRNA(Gln) through the transamidation of misacylated Asp-tRNA(Asn) or Glu-tRNA(Gln) in organisms which lack either or both of asparaginyl-tRNA or glutaminyl-tRNA synthetases. The reaction takes place in the presence of glutamine and ATP through an activated phospho-Asp-tRNA(Asn) or phospho-Glu-tRNA(Gln).</text>
</comment>
<reference evidence="2 3" key="1">
    <citation type="submission" date="2020-07" db="EMBL/GenBank/DDBJ databases">
        <title>Sequencing the genomes of 1000 actinobacteria strains.</title>
        <authorList>
            <person name="Klenk H.-P."/>
        </authorList>
    </citation>
    <scope>NUCLEOTIDE SEQUENCE [LARGE SCALE GENOMIC DNA]</scope>
    <source>
        <strain evidence="2 3">DSM 19970</strain>
    </source>
</reference>
<keyword evidence="1" id="KW-0648">Protein biosynthesis</keyword>
<dbReference type="GO" id="GO:0006412">
    <property type="term" value="P:translation"/>
    <property type="evidence" value="ECO:0007669"/>
    <property type="project" value="UniProtKB-UniRule"/>
</dbReference>
<dbReference type="GO" id="GO:0006450">
    <property type="term" value="P:regulation of translational fidelity"/>
    <property type="evidence" value="ECO:0007669"/>
    <property type="project" value="InterPro"/>
</dbReference>
<comment type="similarity">
    <text evidence="1">Belongs to the GatC family.</text>
</comment>
<organism evidence="2 3">
    <name type="scientific">Demequina lutea</name>
    <dbReference type="NCBI Taxonomy" id="431489"/>
    <lineage>
        <taxon>Bacteria</taxon>
        <taxon>Bacillati</taxon>
        <taxon>Actinomycetota</taxon>
        <taxon>Actinomycetes</taxon>
        <taxon>Micrococcales</taxon>
        <taxon>Demequinaceae</taxon>
        <taxon>Demequina</taxon>
    </lineage>
</organism>
<evidence type="ECO:0000313" key="3">
    <source>
        <dbReference type="Proteomes" id="UP000547973"/>
    </source>
</evidence>
<dbReference type="EC" id="6.3.5.-" evidence="1"/>
<gene>
    <name evidence="1" type="primary">gatC</name>
    <name evidence="2" type="ORF">BKA03_000941</name>
</gene>
<keyword evidence="1" id="KW-0067">ATP-binding</keyword>